<proteinExistence type="predicted"/>
<feature type="region of interest" description="Disordered" evidence="1">
    <location>
        <begin position="195"/>
        <end position="223"/>
    </location>
</feature>
<reference evidence="3 4" key="1">
    <citation type="submission" date="2022-04" db="EMBL/GenBank/DDBJ databases">
        <title>Leucobacter sp. isolated from rhizosphere of garlic.</title>
        <authorList>
            <person name="Won M."/>
            <person name="Lee C.-M."/>
            <person name="Woen H.-Y."/>
            <person name="Kwon S.-W."/>
        </authorList>
    </citation>
    <scope>NUCLEOTIDE SEQUENCE [LARGE SCALE GENOMIC DNA]</scope>
    <source>
        <strain evidence="3 4">H21R-40</strain>
    </source>
</reference>
<evidence type="ECO:0000313" key="4">
    <source>
        <dbReference type="Proteomes" id="UP000831786"/>
    </source>
</evidence>
<organism evidence="3 4">
    <name type="scientific">Leucobacter allii</name>
    <dbReference type="NCBI Taxonomy" id="2932247"/>
    <lineage>
        <taxon>Bacteria</taxon>
        <taxon>Bacillati</taxon>
        <taxon>Actinomycetota</taxon>
        <taxon>Actinomycetes</taxon>
        <taxon>Micrococcales</taxon>
        <taxon>Microbacteriaceae</taxon>
        <taxon>Leucobacter</taxon>
    </lineage>
</organism>
<evidence type="ECO:0000259" key="2">
    <source>
        <dbReference type="Pfam" id="PF13223"/>
    </source>
</evidence>
<dbReference type="EMBL" id="CP095045">
    <property type="protein sequence ID" value="UOQ55898.1"/>
    <property type="molecule type" value="Genomic_DNA"/>
</dbReference>
<evidence type="ECO:0000313" key="3">
    <source>
        <dbReference type="EMBL" id="UOQ55898.1"/>
    </source>
</evidence>
<name>A0ABY4FGU2_9MICO</name>
<sequence>MAILIDPPAWPAHGTLWSHLVSNADYAELHAFAARLGLPRRGFDLDHYDVPAARYADAVAAGARPVTAKDVVHELRAAGLRVRQRDRDAVAPLRRREYLAGEWASLGARLGIAAGSGTVTDGAAESAATPADAWRRLGDDLLGRWGEAHRRYHDARHLEDVLLALDMLGTRGERIAPETLLAAWFHDAVYAGAGSRSQADGIGTGDARADGTGAGAETAPGADERASARLAAASLGSLGIDPELAQRVAAHIEATAPGHAEAAPAAPERALLLDADLAIFGASPSRYAEYAAAVREEYAHVPDADFAAGRTAILAGYLARPAIYRTAAAQGLWEARARENVGAEIARLERSRDAERA</sequence>
<protein>
    <submittedName>
        <fullName evidence="3">DUF4031 domain-containing protein</fullName>
    </submittedName>
</protein>
<evidence type="ECO:0000256" key="1">
    <source>
        <dbReference type="SAM" id="MobiDB-lite"/>
    </source>
</evidence>
<dbReference type="InterPro" id="IPR025109">
    <property type="entry name" value="DUF4031"/>
</dbReference>
<dbReference type="InterPro" id="IPR009218">
    <property type="entry name" value="HD_phosphohydro"/>
</dbReference>
<accession>A0ABY4FGU2</accession>
<dbReference type="Pfam" id="PF13223">
    <property type="entry name" value="DUF4031"/>
    <property type="match status" value="1"/>
</dbReference>
<dbReference type="RefSeq" id="WP_244725966.1">
    <property type="nucleotide sequence ID" value="NZ_CP095045.1"/>
</dbReference>
<dbReference type="PANTHER" id="PTHR21174">
    <property type="match status" value="1"/>
</dbReference>
<dbReference type="SUPFAM" id="SSF109604">
    <property type="entry name" value="HD-domain/PDEase-like"/>
    <property type="match status" value="1"/>
</dbReference>
<dbReference type="Proteomes" id="UP000831786">
    <property type="component" value="Chromosome"/>
</dbReference>
<feature type="domain" description="DUF4031" evidence="2">
    <location>
        <begin position="3"/>
        <end position="77"/>
    </location>
</feature>
<dbReference type="PANTHER" id="PTHR21174:SF0">
    <property type="entry name" value="HD PHOSPHOHYDROLASE FAMILY PROTEIN-RELATED"/>
    <property type="match status" value="1"/>
</dbReference>
<gene>
    <name evidence="3" type="ORF">MUN78_09270</name>
</gene>
<keyword evidence="4" id="KW-1185">Reference proteome</keyword>
<dbReference type="Gene3D" id="1.10.3210.10">
    <property type="entry name" value="Hypothetical protein af1432"/>
    <property type="match status" value="1"/>
</dbReference>